<evidence type="ECO:0000313" key="1">
    <source>
        <dbReference type="EMBL" id="GFY58859.1"/>
    </source>
</evidence>
<name>A0A8X6XUD0_9ARAC</name>
<gene>
    <name evidence="1" type="ORF">TNIN_413831</name>
</gene>
<comment type="caution">
    <text evidence="1">The sequence shown here is derived from an EMBL/GenBank/DDBJ whole genome shotgun (WGS) entry which is preliminary data.</text>
</comment>
<proteinExistence type="predicted"/>
<feature type="non-terminal residue" evidence="1">
    <location>
        <position position="37"/>
    </location>
</feature>
<accession>A0A8X6XUD0</accession>
<reference evidence="1" key="1">
    <citation type="submission" date="2020-08" db="EMBL/GenBank/DDBJ databases">
        <title>Multicomponent nature underlies the extraordinary mechanical properties of spider dragline silk.</title>
        <authorList>
            <person name="Kono N."/>
            <person name="Nakamura H."/>
            <person name="Mori M."/>
            <person name="Yoshida Y."/>
            <person name="Ohtoshi R."/>
            <person name="Malay A.D."/>
            <person name="Moran D.A.P."/>
            <person name="Tomita M."/>
            <person name="Numata K."/>
            <person name="Arakawa K."/>
        </authorList>
    </citation>
    <scope>NUCLEOTIDE SEQUENCE</scope>
</reference>
<dbReference type="EMBL" id="BMAV01012288">
    <property type="protein sequence ID" value="GFY58859.1"/>
    <property type="molecule type" value="Genomic_DNA"/>
</dbReference>
<dbReference type="Proteomes" id="UP000886998">
    <property type="component" value="Unassembled WGS sequence"/>
</dbReference>
<keyword evidence="2" id="KW-1185">Reference proteome</keyword>
<evidence type="ECO:0000313" key="2">
    <source>
        <dbReference type="Proteomes" id="UP000886998"/>
    </source>
</evidence>
<protein>
    <submittedName>
        <fullName evidence="1">Uncharacterized protein</fullName>
    </submittedName>
</protein>
<dbReference type="AlphaFoldDB" id="A0A8X6XUD0"/>
<sequence>MAVTPYGERPIPFCILRLYVPFKHGSVGFGVVWLQSG</sequence>
<organism evidence="1 2">
    <name type="scientific">Trichonephila inaurata madagascariensis</name>
    <dbReference type="NCBI Taxonomy" id="2747483"/>
    <lineage>
        <taxon>Eukaryota</taxon>
        <taxon>Metazoa</taxon>
        <taxon>Ecdysozoa</taxon>
        <taxon>Arthropoda</taxon>
        <taxon>Chelicerata</taxon>
        <taxon>Arachnida</taxon>
        <taxon>Araneae</taxon>
        <taxon>Araneomorphae</taxon>
        <taxon>Entelegynae</taxon>
        <taxon>Araneoidea</taxon>
        <taxon>Nephilidae</taxon>
        <taxon>Trichonephila</taxon>
        <taxon>Trichonephila inaurata</taxon>
    </lineage>
</organism>